<protein>
    <submittedName>
        <fullName evidence="2">M48 family peptidase</fullName>
    </submittedName>
</protein>
<evidence type="ECO:0000313" key="3">
    <source>
        <dbReference type="Proteomes" id="UP000253975"/>
    </source>
</evidence>
<proteinExistence type="predicted"/>
<dbReference type="AlphaFoldDB" id="A0A369LMH3"/>
<dbReference type="Gene3D" id="3.30.2010.10">
    <property type="entry name" value="Metalloproteases ('zincins'), catalytic domain"/>
    <property type="match status" value="1"/>
</dbReference>
<dbReference type="InterPro" id="IPR002725">
    <property type="entry name" value="YgjP-like_metallopeptidase"/>
</dbReference>
<comment type="caution">
    <text evidence="2">The sequence shown here is derived from an EMBL/GenBank/DDBJ whole genome shotgun (WGS) entry which is preliminary data.</text>
</comment>
<name>A0A369LMH3_9ACTN</name>
<dbReference type="Proteomes" id="UP000253975">
    <property type="component" value="Unassembled WGS sequence"/>
</dbReference>
<feature type="domain" description="YgjP-like metallopeptidase" evidence="1">
    <location>
        <begin position="99"/>
        <end position="196"/>
    </location>
</feature>
<gene>
    <name evidence="2" type="ORF">C1881_03585</name>
</gene>
<dbReference type="PANTHER" id="PTHR30399:SF1">
    <property type="entry name" value="UTP PYROPHOSPHATASE"/>
    <property type="match status" value="1"/>
</dbReference>
<accession>A0A369LMH3</accession>
<sequence length="201" mass="22743">MLCAAGFDIEVTRKQQKHMYVRLKPCAGGADATGGSPDARFRVCVSAPLRYSDARIARFIEERASWIREHAAKMQVRERNREINGTSASPTQEELAQWRAVVAAFVPLLIEKWAPIIGVSPGKLAYRNMVSRWGSCNVKTGRICINVQLAAQPPECLEYVVVHELCHLREANHGPRFHALLDAYLPRWRDAERKLRGAIRR</sequence>
<evidence type="ECO:0000313" key="2">
    <source>
        <dbReference type="EMBL" id="RDB59867.1"/>
    </source>
</evidence>
<dbReference type="InterPro" id="IPR053136">
    <property type="entry name" value="UTP_pyrophosphatase-like"/>
</dbReference>
<organism evidence="2 3">
    <name type="scientific">Slackia isoflavoniconvertens</name>
    <dbReference type="NCBI Taxonomy" id="572010"/>
    <lineage>
        <taxon>Bacteria</taxon>
        <taxon>Bacillati</taxon>
        <taxon>Actinomycetota</taxon>
        <taxon>Coriobacteriia</taxon>
        <taxon>Eggerthellales</taxon>
        <taxon>Eggerthellaceae</taxon>
        <taxon>Slackia</taxon>
    </lineage>
</organism>
<reference evidence="2 3" key="1">
    <citation type="journal article" date="2018" name="Elife">
        <title>Discovery and characterization of a prevalent human gut bacterial enzyme sufficient for the inactivation of a family of plant toxins.</title>
        <authorList>
            <person name="Koppel N."/>
            <person name="Bisanz J.E."/>
            <person name="Pandelia M.E."/>
            <person name="Turnbaugh P.J."/>
            <person name="Balskus E.P."/>
        </authorList>
    </citation>
    <scope>NUCLEOTIDE SEQUENCE [LARGE SCALE GENOMIC DNA]</scope>
    <source>
        <strain evidence="2 3">OB21 GAM31</strain>
    </source>
</reference>
<dbReference type="Pfam" id="PF01863">
    <property type="entry name" value="YgjP-like"/>
    <property type="match status" value="2"/>
</dbReference>
<dbReference type="EMBL" id="PPTO01000004">
    <property type="protein sequence ID" value="RDB59867.1"/>
    <property type="molecule type" value="Genomic_DNA"/>
</dbReference>
<feature type="domain" description="YgjP-like metallopeptidase" evidence="1">
    <location>
        <begin position="40"/>
        <end position="82"/>
    </location>
</feature>
<dbReference type="CDD" id="cd07344">
    <property type="entry name" value="M48_yhfN_like"/>
    <property type="match status" value="1"/>
</dbReference>
<dbReference type="PANTHER" id="PTHR30399">
    <property type="entry name" value="UNCHARACTERIZED PROTEIN YGJP"/>
    <property type="match status" value="1"/>
</dbReference>
<evidence type="ECO:0000259" key="1">
    <source>
        <dbReference type="Pfam" id="PF01863"/>
    </source>
</evidence>